<dbReference type="Pfam" id="PF21088">
    <property type="entry name" value="MS_channel_1st"/>
    <property type="match status" value="1"/>
</dbReference>
<proteinExistence type="inferred from homology"/>
<dbReference type="GO" id="GO:0005886">
    <property type="term" value="C:plasma membrane"/>
    <property type="evidence" value="ECO:0007669"/>
    <property type="project" value="UniProtKB-SubCell"/>
</dbReference>
<dbReference type="InterPro" id="IPR006685">
    <property type="entry name" value="MscS_channel_2nd"/>
</dbReference>
<feature type="transmembrane region" description="Helical" evidence="7">
    <location>
        <begin position="58"/>
        <end position="79"/>
    </location>
</feature>
<accession>A0A1G6YVY4</accession>
<organism evidence="11 12">
    <name type="scientific">Aquimonas voraii</name>
    <dbReference type="NCBI Taxonomy" id="265719"/>
    <lineage>
        <taxon>Bacteria</taxon>
        <taxon>Pseudomonadati</taxon>
        <taxon>Pseudomonadota</taxon>
        <taxon>Gammaproteobacteria</taxon>
        <taxon>Lysobacterales</taxon>
        <taxon>Lysobacteraceae</taxon>
        <taxon>Aquimonas</taxon>
    </lineage>
</organism>
<evidence type="ECO:0000256" key="2">
    <source>
        <dbReference type="ARBA" id="ARBA00008017"/>
    </source>
</evidence>
<dbReference type="InterPro" id="IPR045275">
    <property type="entry name" value="MscS_archaea/bacteria_type"/>
</dbReference>
<dbReference type="InterPro" id="IPR010920">
    <property type="entry name" value="LSM_dom_sf"/>
</dbReference>
<evidence type="ECO:0000259" key="10">
    <source>
        <dbReference type="Pfam" id="PF21088"/>
    </source>
</evidence>
<name>A0A1G6YVY4_9GAMM</name>
<dbReference type="OrthoDB" id="9809206at2"/>
<keyword evidence="4 7" id="KW-0812">Transmembrane</keyword>
<evidence type="ECO:0000313" key="11">
    <source>
        <dbReference type="EMBL" id="SDD94461.1"/>
    </source>
</evidence>
<dbReference type="GO" id="GO:0008381">
    <property type="term" value="F:mechanosensitive monoatomic ion channel activity"/>
    <property type="evidence" value="ECO:0007669"/>
    <property type="project" value="InterPro"/>
</dbReference>
<keyword evidence="12" id="KW-1185">Reference proteome</keyword>
<comment type="subunit">
    <text evidence="7">Homoheptamer.</text>
</comment>
<evidence type="ECO:0000259" key="8">
    <source>
        <dbReference type="Pfam" id="PF00924"/>
    </source>
</evidence>
<dbReference type="STRING" id="265719.SAMN04488509_11154"/>
<gene>
    <name evidence="11" type="ORF">SAMN04488509_11154</name>
</gene>
<dbReference type="AlphaFoldDB" id="A0A1G6YVY4"/>
<keyword evidence="5 7" id="KW-1133">Transmembrane helix</keyword>
<dbReference type="PANTHER" id="PTHR30221:SF1">
    <property type="entry name" value="SMALL-CONDUCTANCE MECHANOSENSITIVE CHANNEL"/>
    <property type="match status" value="1"/>
</dbReference>
<evidence type="ECO:0000313" key="12">
    <source>
        <dbReference type="Proteomes" id="UP000199603"/>
    </source>
</evidence>
<feature type="domain" description="Mechanosensitive ion channel transmembrane helices 2/3" evidence="10">
    <location>
        <begin position="70"/>
        <end position="105"/>
    </location>
</feature>
<feature type="domain" description="Mechanosensitive ion channel MscS C-terminal" evidence="9">
    <location>
        <begin position="179"/>
        <end position="260"/>
    </location>
</feature>
<dbReference type="InterPro" id="IPR011066">
    <property type="entry name" value="MscS_channel_C_sf"/>
</dbReference>
<dbReference type="PANTHER" id="PTHR30221">
    <property type="entry name" value="SMALL-CONDUCTANCE MECHANOSENSITIVE CHANNEL"/>
    <property type="match status" value="1"/>
</dbReference>
<dbReference type="SUPFAM" id="SSF82689">
    <property type="entry name" value="Mechanosensitive channel protein MscS (YggB), C-terminal domain"/>
    <property type="match status" value="1"/>
</dbReference>
<feature type="transmembrane region" description="Helical" evidence="7">
    <location>
        <begin position="85"/>
        <end position="104"/>
    </location>
</feature>
<feature type="domain" description="Mechanosensitive ion channel MscS" evidence="8">
    <location>
        <begin position="106"/>
        <end position="172"/>
    </location>
</feature>
<keyword evidence="6 7" id="KW-0472">Membrane</keyword>
<dbReference type="Pfam" id="PF00924">
    <property type="entry name" value="MS_channel_2nd"/>
    <property type="match status" value="1"/>
</dbReference>
<evidence type="ECO:0000256" key="7">
    <source>
        <dbReference type="RuleBase" id="RU369025"/>
    </source>
</evidence>
<comment type="function">
    <text evidence="7">Mechanosensitive channel that participates in the regulation of osmotic pressure changes within the cell, opening in response to stretch forces in the membrane lipid bilayer, without the need for other proteins. Contributes to normal resistance to hypoosmotic shock. Forms an ion channel of 1.0 nanosiemens conductance with a slight preference for anions.</text>
</comment>
<dbReference type="Proteomes" id="UP000199603">
    <property type="component" value="Unassembled WGS sequence"/>
</dbReference>
<dbReference type="RefSeq" id="WP_091244342.1">
    <property type="nucleotide sequence ID" value="NZ_FNAG01000011.1"/>
</dbReference>
<keyword evidence="7" id="KW-0813">Transport</keyword>
<dbReference type="SUPFAM" id="SSF82861">
    <property type="entry name" value="Mechanosensitive channel protein MscS (YggB), transmembrane region"/>
    <property type="match status" value="1"/>
</dbReference>
<keyword evidence="7" id="KW-0997">Cell inner membrane</keyword>
<evidence type="ECO:0000259" key="9">
    <source>
        <dbReference type="Pfam" id="PF21082"/>
    </source>
</evidence>
<dbReference type="InterPro" id="IPR049142">
    <property type="entry name" value="MS_channel_1st"/>
</dbReference>
<evidence type="ECO:0000256" key="1">
    <source>
        <dbReference type="ARBA" id="ARBA00004651"/>
    </source>
</evidence>
<protein>
    <recommendedName>
        <fullName evidence="7">Small-conductance mechanosensitive channel</fullName>
    </recommendedName>
</protein>
<sequence length="297" mass="31798">MQELIKAGSGIDWVGLATFWGLKISAALAIVLVGLWLARRLSNALRRLLERARVEGILANFFGNLAHAAVLVLVLITALDALGVPPTSLLAVMGAAGLAVGLAMKDSLSNIAAGVMLIVLRPFRTGDAVEIAGITGVVEQVRLFQTVLRSFQNHEITLPNGQITASPIINFTAKPQRRVDIPVGVDYGNDIRGAREVLLGFAKAHPSVLTEPAPDVVVDALADSSVNLVLRAWVNTPDFAQTRSDLLEAIHRGLPEAGYSIPFPQTDMHLHLPESVARLLQPRQGESRGATRMPDEA</sequence>
<evidence type="ECO:0000256" key="6">
    <source>
        <dbReference type="ARBA" id="ARBA00023136"/>
    </source>
</evidence>
<evidence type="ECO:0000256" key="3">
    <source>
        <dbReference type="ARBA" id="ARBA00022475"/>
    </source>
</evidence>
<comment type="similarity">
    <text evidence="2 7">Belongs to the MscS (TC 1.A.23) family.</text>
</comment>
<dbReference type="InterPro" id="IPR011014">
    <property type="entry name" value="MscS_channel_TM-2"/>
</dbReference>
<dbReference type="Gene3D" id="3.30.70.100">
    <property type="match status" value="1"/>
</dbReference>
<dbReference type="InterPro" id="IPR008910">
    <property type="entry name" value="MSC_TM_helix"/>
</dbReference>
<evidence type="ECO:0000256" key="4">
    <source>
        <dbReference type="ARBA" id="ARBA00022692"/>
    </source>
</evidence>
<keyword evidence="3" id="KW-1003">Cell membrane</keyword>
<feature type="transmembrane region" description="Helical" evidence="7">
    <location>
        <begin position="20"/>
        <end position="38"/>
    </location>
</feature>
<dbReference type="Pfam" id="PF05552">
    <property type="entry name" value="MS_channel_1st_1"/>
    <property type="match status" value="1"/>
</dbReference>
<evidence type="ECO:0000256" key="5">
    <source>
        <dbReference type="ARBA" id="ARBA00022989"/>
    </source>
</evidence>
<dbReference type="Gene3D" id="2.30.30.60">
    <property type="match status" value="1"/>
</dbReference>
<dbReference type="InterPro" id="IPR023408">
    <property type="entry name" value="MscS_beta-dom_sf"/>
</dbReference>
<comment type="caution">
    <text evidence="7">Lacks conserved residue(s) required for the propagation of feature annotation.</text>
</comment>
<dbReference type="Pfam" id="PF21082">
    <property type="entry name" value="MS_channel_3rd"/>
    <property type="match status" value="1"/>
</dbReference>
<comment type="subcellular location">
    <subcellularLocation>
        <location evidence="7">Cell inner membrane</location>
        <topology evidence="7">Multi-pass membrane protein</topology>
    </subcellularLocation>
    <subcellularLocation>
        <location evidence="1">Cell membrane</location>
        <topology evidence="1">Multi-pass membrane protein</topology>
    </subcellularLocation>
</comment>
<dbReference type="EMBL" id="FNAG01000011">
    <property type="protein sequence ID" value="SDD94461.1"/>
    <property type="molecule type" value="Genomic_DNA"/>
</dbReference>
<dbReference type="InterPro" id="IPR049278">
    <property type="entry name" value="MS_channel_C"/>
</dbReference>
<keyword evidence="7" id="KW-0407">Ion channel</keyword>
<dbReference type="SUPFAM" id="SSF50182">
    <property type="entry name" value="Sm-like ribonucleoproteins"/>
    <property type="match status" value="1"/>
</dbReference>
<keyword evidence="7" id="KW-0406">Ion transport</keyword>
<dbReference type="Gene3D" id="1.10.287.1260">
    <property type="match status" value="1"/>
</dbReference>
<reference evidence="11 12" key="1">
    <citation type="submission" date="2016-10" db="EMBL/GenBank/DDBJ databases">
        <authorList>
            <person name="de Groot N.N."/>
        </authorList>
    </citation>
    <scope>NUCLEOTIDE SEQUENCE [LARGE SCALE GENOMIC DNA]</scope>
    <source>
        <strain evidence="11 12">DSM 16957</strain>
    </source>
</reference>